<sequence>MDDHHLNPWSSTHSVTDDASDAHGLDREVTSAASHISAYSFRGTEACAGGTGNDNHSTSWVQGPERAPSDAQYGDHGCSTSVPSTSSMPSTMNPAFVSRIATNPLSTTVHFQPTDTHVPATPAAVGRSVYGGVAPYATAFASSLHQAPEPQPYCAPSVRLHLARYERYWSLNPWDIAHPVTANKAFNFLDSHVLTIGHENGCYSSVVKDTIDAFDRYRRDNSHLAVYSHPQEIFIDSMGQLMSLRYDPRLQGLESLDTCFIHQEQAYKTFINMFRLYLNGAAGTSARLVVDSVRLHGVMRQRTAMLLARWLIPRIAFSFVPRLLWANLAVDMRPCVGDHGGETRREDLYLTTFIKFPRVDGGANEFMYTARRHQFAEVCPLGALGWYFFSEFHVAKHPTPDFAFYVNTPTGEILRPWQTFVLIPDDIFLHADLVHYTPAFNRGRSIKLGTTLSPNEYSIVEAESHNAGRSDLKPPTVLLKSIFPWIEQERRAYSQRLESQGAAIATDLTLCRFLDTLTWLRTVILQDAVVFYIKYPDSHIFKLPLFDCLEFRKYAKAAQASLNPTPMLAVALGGVHPTATTGPQSTQSAVERALPLPLPVVDAVFSMLGNENIDVDALKSSLTAGVTTEKVAITTQSASNVSPSKRSQAGRLVSTKNGQREKPRETRPAGSFWETLAGIDTVL</sequence>
<dbReference type="InterPro" id="IPR031872">
    <property type="entry name" value="NDC10_II"/>
</dbReference>
<name>A0A8H5ESL9_9AGAR</name>
<feature type="compositionally biased region" description="Low complexity" evidence="1">
    <location>
        <begin position="79"/>
        <end position="89"/>
    </location>
</feature>
<evidence type="ECO:0000313" key="4">
    <source>
        <dbReference type="Proteomes" id="UP000567179"/>
    </source>
</evidence>
<keyword evidence="4" id="KW-1185">Reference proteome</keyword>
<organism evidence="3 4">
    <name type="scientific">Psilocybe cf. subviscida</name>
    <dbReference type="NCBI Taxonomy" id="2480587"/>
    <lineage>
        <taxon>Eukaryota</taxon>
        <taxon>Fungi</taxon>
        <taxon>Dikarya</taxon>
        <taxon>Basidiomycota</taxon>
        <taxon>Agaricomycotina</taxon>
        <taxon>Agaricomycetes</taxon>
        <taxon>Agaricomycetidae</taxon>
        <taxon>Agaricales</taxon>
        <taxon>Agaricineae</taxon>
        <taxon>Strophariaceae</taxon>
        <taxon>Psilocybe</taxon>
    </lineage>
</organism>
<reference evidence="3 4" key="1">
    <citation type="journal article" date="2020" name="ISME J.">
        <title>Uncovering the hidden diversity of litter-decomposition mechanisms in mushroom-forming fungi.</title>
        <authorList>
            <person name="Floudas D."/>
            <person name="Bentzer J."/>
            <person name="Ahren D."/>
            <person name="Johansson T."/>
            <person name="Persson P."/>
            <person name="Tunlid A."/>
        </authorList>
    </citation>
    <scope>NUCLEOTIDE SEQUENCE [LARGE SCALE GENOMIC DNA]</scope>
    <source>
        <strain evidence="3 4">CBS 101986</strain>
    </source>
</reference>
<protein>
    <recommendedName>
        <fullName evidence="2">Ndc10 domain-containing protein</fullName>
    </recommendedName>
</protein>
<dbReference type="Pfam" id="PF16787">
    <property type="entry name" value="NDC10_II"/>
    <property type="match status" value="1"/>
</dbReference>
<feature type="domain" description="Ndc10" evidence="2">
    <location>
        <begin position="464"/>
        <end position="551"/>
    </location>
</feature>
<gene>
    <name evidence="3" type="ORF">D9619_007855</name>
</gene>
<dbReference type="AlphaFoldDB" id="A0A8H5ESL9"/>
<feature type="region of interest" description="Disordered" evidence="1">
    <location>
        <begin position="1"/>
        <end position="22"/>
    </location>
</feature>
<dbReference type="Gene3D" id="1.10.443.20">
    <property type="entry name" value="Centromere DNA-binding protein complex CBF3 subunit, domain 2"/>
    <property type="match status" value="1"/>
</dbReference>
<dbReference type="GO" id="GO:0003677">
    <property type="term" value="F:DNA binding"/>
    <property type="evidence" value="ECO:0007669"/>
    <property type="project" value="InterPro"/>
</dbReference>
<evidence type="ECO:0000256" key="1">
    <source>
        <dbReference type="SAM" id="MobiDB-lite"/>
    </source>
</evidence>
<feature type="region of interest" description="Disordered" evidence="1">
    <location>
        <begin position="50"/>
        <end position="89"/>
    </location>
</feature>
<dbReference type="InterPro" id="IPR038279">
    <property type="entry name" value="Ndc10_dom2_sf"/>
</dbReference>
<feature type="compositionally biased region" description="Basic and acidic residues" evidence="1">
    <location>
        <begin position="658"/>
        <end position="667"/>
    </location>
</feature>
<evidence type="ECO:0000259" key="2">
    <source>
        <dbReference type="Pfam" id="PF16787"/>
    </source>
</evidence>
<dbReference type="Proteomes" id="UP000567179">
    <property type="component" value="Unassembled WGS sequence"/>
</dbReference>
<dbReference type="OrthoDB" id="3066455at2759"/>
<comment type="caution">
    <text evidence="3">The sequence shown here is derived from an EMBL/GenBank/DDBJ whole genome shotgun (WGS) entry which is preliminary data.</text>
</comment>
<accession>A0A8H5ESL9</accession>
<feature type="compositionally biased region" description="Polar residues" evidence="1">
    <location>
        <begin position="636"/>
        <end position="647"/>
    </location>
</feature>
<dbReference type="EMBL" id="JAACJJ010000057">
    <property type="protein sequence ID" value="KAF5310859.1"/>
    <property type="molecule type" value="Genomic_DNA"/>
</dbReference>
<feature type="region of interest" description="Disordered" evidence="1">
    <location>
        <begin position="636"/>
        <end position="672"/>
    </location>
</feature>
<proteinExistence type="predicted"/>
<evidence type="ECO:0000313" key="3">
    <source>
        <dbReference type="EMBL" id="KAF5310859.1"/>
    </source>
</evidence>